<reference evidence="2" key="1">
    <citation type="journal article" date="2019" name="Int. J. Syst. Evol. Microbiol.">
        <title>The Global Catalogue of Microorganisms (GCM) 10K type strain sequencing project: providing services to taxonomists for standard genome sequencing and annotation.</title>
        <authorList>
            <consortium name="The Broad Institute Genomics Platform"/>
            <consortium name="The Broad Institute Genome Sequencing Center for Infectious Disease"/>
            <person name="Wu L."/>
            <person name="Ma J."/>
        </authorList>
    </citation>
    <scope>NUCLEOTIDE SEQUENCE [LARGE SCALE GENOMIC DNA]</scope>
    <source>
        <strain evidence="2">CCUG 61484</strain>
    </source>
</reference>
<name>A0ABW3ARL5_9SPHI</name>
<keyword evidence="2" id="KW-1185">Reference proteome</keyword>
<protein>
    <submittedName>
        <fullName evidence="1">Uncharacterized protein</fullName>
    </submittedName>
</protein>
<dbReference type="RefSeq" id="WP_377113324.1">
    <property type="nucleotide sequence ID" value="NZ_JBHTHZ010000003.1"/>
</dbReference>
<sequence length="85" mass="9544">MDIVFISNQVKYDILKTSGMPVTGSYNLTTNTALHAFGYDNEDLCRQLEEKLSIVAEEYNTGRRIAKGDVSKDLTVRQCIQLVIS</sequence>
<dbReference type="EMBL" id="JBHTHZ010000003">
    <property type="protein sequence ID" value="MFD0793490.1"/>
    <property type="molecule type" value="Genomic_DNA"/>
</dbReference>
<gene>
    <name evidence="1" type="ORF">ACFQZX_07660</name>
</gene>
<proteinExistence type="predicted"/>
<accession>A0ABW3ARL5</accession>
<evidence type="ECO:0000313" key="2">
    <source>
        <dbReference type="Proteomes" id="UP001597010"/>
    </source>
</evidence>
<dbReference type="Proteomes" id="UP001597010">
    <property type="component" value="Unassembled WGS sequence"/>
</dbReference>
<organism evidence="1 2">
    <name type="scientific">Mucilaginibacter litoreus</name>
    <dbReference type="NCBI Taxonomy" id="1048221"/>
    <lineage>
        <taxon>Bacteria</taxon>
        <taxon>Pseudomonadati</taxon>
        <taxon>Bacteroidota</taxon>
        <taxon>Sphingobacteriia</taxon>
        <taxon>Sphingobacteriales</taxon>
        <taxon>Sphingobacteriaceae</taxon>
        <taxon>Mucilaginibacter</taxon>
    </lineage>
</organism>
<evidence type="ECO:0000313" key="1">
    <source>
        <dbReference type="EMBL" id="MFD0793490.1"/>
    </source>
</evidence>
<comment type="caution">
    <text evidence="1">The sequence shown here is derived from an EMBL/GenBank/DDBJ whole genome shotgun (WGS) entry which is preliminary data.</text>
</comment>